<name>A0A1B9QYP8_9VIBR</name>
<dbReference type="AlphaFoldDB" id="A0A1B9QYP8"/>
<evidence type="ECO:0000259" key="7">
    <source>
        <dbReference type="Pfam" id="PF07687"/>
    </source>
</evidence>
<sequence>MDFSLKSYLEELELLVNVDCGTYTLDGIEVIASQFEQKYSAMKRWDVKRRDCGPAGVGLEVRNKPDSEHIDIMLIGHMDTVFAPGTVAKRPMSVDDHKAYGPGVSDMKSGLLNVVYALRHLDTEILDTLSICVCMNPDEETGSADSVEWIQSVAKHAKQVLVVEAARADGGLVKSRKGMARYKLMFHGQAAHAGNEPQNGCSAITEMAQWIIAMNKMTNFESGSTLNVGVVSGGSGANIVPDYAEAIVDVRFWRNDEYDAIDSQLNGLSHNPFLDGIHVALKREAYKPSMLANEATATLIKLVEQSAKELNIDISWKEVGGGSDANNTAILGVPTLDGLGPIGADFHSDKEYLLLESIEPRIRLLMRIIEKLAH</sequence>
<dbReference type="Pfam" id="PF07687">
    <property type="entry name" value="M20_dimer"/>
    <property type="match status" value="1"/>
</dbReference>
<keyword evidence="4" id="KW-0862">Zinc</keyword>
<proteinExistence type="predicted"/>
<feature type="domain" description="Peptidase M20 dimerisation" evidence="7">
    <location>
        <begin position="175"/>
        <end position="266"/>
    </location>
</feature>
<protein>
    <submittedName>
        <fullName evidence="8">Peptidase M20</fullName>
    </submittedName>
</protein>
<dbReference type="SUPFAM" id="SSF53187">
    <property type="entry name" value="Zn-dependent exopeptidases"/>
    <property type="match status" value="1"/>
</dbReference>
<dbReference type="InterPro" id="IPR036264">
    <property type="entry name" value="Bact_exopeptidase_dim_dom"/>
</dbReference>
<accession>A0A1B9QYP8</accession>
<evidence type="ECO:0000256" key="1">
    <source>
        <dbReference type="ARBA" id="ARBA00001947"/>
    </source>
</evidence>
<evidence type="ECO:0000256" key="4">
    <source>
        <dbReference type="ARBA" id="ARBA00022833"/>
    </source>
</evidence>
<evidence type="ECO:0000313" key="8">
    <source>
        <dbReference type="EMBL" id="OCH75672.1"/>
    </source>
</evidence>
<feature type="active site" description="Proton acceptor" evidence="6">
    <location>
        <position position="139"/>
    </location>
</feature>
<dbReference type="CDD" id="cd03885">
    <property type="entry name" value="M20_CPDG2"/>
    <property type="match status" value="1"/>
</dbReference>
<dbReference type="InterPro" id="IPR002933">
    <property type="entry name" value="Peptidase_M20"/>
</dbReference>
<dbReference type="Proteomes" id="UP000093173">
    <property type="component" value="Unassembled WGS sequence"/>
</dbReference>
<dbReference type="InterPro" id="IPR011650">
    <property type="entry name" value="Peptidase_M20_dimer"/>
</dbReference>
<reference evidence="9" key="1">
    <citation type="submission" date="2016-06" db="EMBL/GenBank/DDBJ databases">
        <authorList>
            <person name="Hehemann J.-H."/>
            <person name="Arevalo P."/>
            <person name="Datta M.S."/>
            <person name="Polz M.F."/>
        </authorList>
    </citation>
    <scope>NUCLEOTIDE SEQUENCE [LARGE SCALE GENOMIC DNA]</scope>
    <source>
        <strain evidence="9">9CSC122</strain>
    </source>
</reference>
<dbReference type="PROSITE" id="PS00758">
    <property type="entry name" value="ARGE_DAPE_CPG2_1"/>
    <property type="match status" value="1"/>
</dbReference>
<dbReference type="Pfam" id="PF01546">
    <property type="entry name" value="Peptidase_M20"/>
    <property type="match status" value="1"/>
</dbReference>
<dbReference type="Gene3D" id="3.40.630.10">
    <property type="entry name" value="Zn peptidases"/>
    <property type="match status" value="1"/>
</dbReference>
<dbReference type="Gene3D" id="3.30.70.360">
    <property type="match status" value="1"/>
</dbReference>
<dbReference type="PIRSF" id="PIRSF037238">
    <property type="entry name" value="Carboxypeptidase_G2"/>
    <property type="match status" value="1"/>
</dbReference>
<dbReference type="PANTHER" id="PTHR43808:SF9">
    <property type="entry name" value="BLL0789 PROTEIN"/>
    <property type="match status" value="1"/>
</dbReference>
<keyword evidence="3" id="KW-0378">Hydrolase</keyword>
<dbReference type="GO" id="GO:0016787">
    <property type="term" value="F:hydrolase activity"/>
    <property type="evidence" value="ECO:0007669"/>
    <property type="project" value="UniProtKB-KW"/>
</dbReference>
<dbReference type="EMBL" id="MAJZ01000517">
    <property type="protein sequence ID" value="OCH75672.1"/>
    <property type="molecule type" value="Genomic_DNA"/>
</dbReference>
<evidence type="ECO:0000313" key="9">
    <source>
        <dbReference type="Proteomes" id="UP000093173"/>
    </source>
</evidence>
<keyword evidence="5" id="KW-0170">Cobalt</keyword>
<gene>
    <name evidence="8" type="ORF">A6E14_01775</name>
</gene>
<dbReference type="GO" id="GO:0046872">
    <property type="term" value="F:metal ion binding"/>
    <property type="evidence" value="ECO:0007669"/>
    <property type="project" value="UniProtKB-KW"/>
</dbReference>
<dbReference type="PANTHER" id="PTHR43808">
    <property type="entry name" value="ACETYLORNITHINE DEACETYLASE"/>
    <property type="match status" value="1"/>
</dbReference>
<feature type="active site" evidence="6">
    <location>
        <position position="79"/>
    </location>
</feature>
<organism evidence="8 9">
    <name type="scientific">Vibrio genomosp. F10</name>
    <dbReference type="NCBI Taxonomy" id="723171"/>
    <lineage>
        <taxon>Bacteria</taxon>
        <taxon>Pseudomonadati</taxon>
        <taxon>Pseudomonadota</taxon>
        <taxon>Gammaproteobacteria</taxon>
        <taxon>Vibrionales</taxon>
        <taxon>Vibrionaceae</taxon>
        <taxon>Vibrio</taxon>
    </lineage>
</organism>
<keyword evidence="2" id="KW-0479">Metal-binding</keyword>
<dbReference type="InterPro" id="IPR017150">
    <property type="entry name" value="Pept_M20_glutamate_carboxypep"/>
</dbReference>
<evidence type="ECO:0000256" key="5">
    <source>
        <dbReference type="ARBA" id="ARBA00023285"/>
    </source>
</evidence>
<evidence type="ECO:0000256" key="3">
    <source>
        <dbReference type="ARBA" id="ARBA00022801"/>
    </source>
</evidence>
<comment type="caution">
    <text evidence="8">The sequence shown here is derived from an EMBL/GenBank/DDBJ whole genome shotgun (WGS) entry which is preliminary data.</text>
</comment>
<evidence type="ECO:0000256" key="2">
    <source>
        <dbReference type="ARBA" id="ARBA00022723"/>
    </source>
</evidence>
<keyword evidence="9" id="KW-1185">Reference proteome</keyword>
<dbReference type="RefSeq" id="WP_017037497.1">
    <property type="nucleotide sequence ID" value="NZ_JBNGCH010000517.1"/>
</dbReference>
<dbReference type="InterPro" id="IPR001261">
    <property type="entry name" value="ArgE/DapE_CS"/>
</dbReference>
<dbReference type="SUPFAM" id="SSF55031">
    <property type="entry name" value="Bacterial exopeptidase dimerisation domain"/>
    <property type="match status" value="1"/>
</dbReference>
<comment type="cofactor">
    <cofactor evidence="1">
        <name>Zn(2+)</name>
        <dbReference type="ChEBI" id="CHEBI:29105"/>
    </cofactor>
</comment>
<dbReference type="InterPro" id="IPR050072">
    <property type="entry name" value="Peptidase_M20A"/>
</dbReference>
<evidence type="ECO:0000256" key="6">
    <source>
        <dbReference type="PIRSR" id="PIRSR037238-1"/>
    </source>
</evidence>